<keyword evidence="5 6" id="KW-0472">Membrane</keyword>
<evidence type="ECO:0000256" key="4">
    <source>
        <dbReference type="ARBA" id="ARBA00022989"/>
    </source>
</evidence>
<feature type="transmembrane region" description="Helical" evidence="6">
    <location>
        <begin position="322"/>
        <end position="340"/>
    </location>
</feature>
<feature type="transmembrane region" description="Helical" evidence="6">
    <location>
        <begin position="135"/>
        <end position="159"/>
    </location>
</feature>
<keyword evidence="3 6" id="KW-0812">Transmembrane</keyword>
<evidence type="ECO:0000256" key="6">
    <source>
        <dbReference type="RuleBase" id="RU365102"/>
    </source>
</evidence>
<proteinExistence type="inferred from homology"/>
<keyword evidence="8" id="KW-1185">Reference proteome</keyword>
<dbReference type="VEuPathDB" id="VectorBase:GPAI018053"/>
<feature type="transmembrane region" description="Helical" evidence="6">
    <location>
        <begin position="104"/>
        <end position="128"/>
    </location>
</feature>
<evidence type="ECO:0000256" key="5">
    <source>
        <dbReference type="ARBA" id="ARBA00023136"/>
    </source>
</evidence>
<dbReference type="GO" id="GO:0005794">
    <property type="term" value="C:Golgi apparatus"/>
    <property type="evidence" value="ECO:0007669"/>
    <property type="project" value="TreeGrafter"/>
</dbReference>
<organism evidence="7 8">
    <name type="scientific">Glossina pallidipes</name>
    <name type="common">Tsetse fly</name>
    <dbReference type="NCBI Taxonomy" id="7398"/>
    <lineage>
        <taxon>Eukaryota</taxon>
        <taxon>Metazoa</taxon>
        <taxon>Ecdysozoa</taxon>
        <taxon>Arthropoda</taxon>
        <taxon>Hexapoda</taxon>
        <taxon>Insecta</taxon>
        <taxon>Pterygota</taxon>
        <taxon>Neoptera</taxon>
        <taxon>Endopterygota</taxon>
        <taxon>Diptera</taxon>
        <taxon>Brachycera</taxon>
        <taxon>Muscomorpha</taxon>
        <taxon>Hippoboscoidea</taxon>
        <taxon>Glossinidae</taxon>
        <taxon>Glossina</taxon>
    </lineage>
</organism>
<reference evidence="8" key="1">
    <citation type="submission" date="2014-03" db="EMBL/GenBank/DDBJ databases">
        <authorList>
            <person name="Aksoy S."/>
            <person name="Warren W."/>
            <person name="Wilson R.K."/>
        </authorList>
    </citation>
    <scope>NUCLEOTIDE SEQUENCE [LARGE SCALE GENOMIC DNA]</scope>
    <source>
        <strain evidence="8">IAEA</strain>
    </source>
</reference>
<dbReference type="STRING" id="7398.A0A1A9ZL43"/>
<feature type="transmembrane region" description="Helical" evidence="6">
    <location>
        <begin position="289"/>
        <end position="310"/>
    </location>
</feature>
<accession>A0A1A9ZL43</accession>
<dbReference type="AlphaFoldDB" id="A0A1A9ZL43"/>
<reference evidence="7" key="2">
    <citation type="submission" date="2020-05" db="UniProtKB">
        <authorList>
            <consortium name="EnsemblMetazoa"/>
        </authorList>
    </citation>
    <scope>IDENTIFICATION</scope>
    <source>
        <strain evidence="7">IAEA</strain>
    </source>
</reference>
<dbReference type="GO" id="GO:0015085">
    <property type="term" value="F:calcium ion transmembrane transporter activity"/>
    <property type="evidence" value="ECO:0007669"/>
    <property type="project" value="TreeGrafter"/>
</dbReference>
<dbReference type="GO" id="GO:0005384">
    <property type="term" value="F:manganese ion transmembrane transporter activity"/>
    <property type="evidence" value="ECO:0007669"/>
    <property type="project" value="TreeGrafter"/>
</dbReference>
<feature type="transmembrane region" description="Helical" evidence="6">
    <location>
        <begin position="165"/>
        <end position="184"/>
    </location>
</feature>
<evidence type="ECO:0000256" key="3">
    <source>
        <dbReference type="ARBA" id="ARBA00022692"/>
    </source>
</evidence>
<sequence>MPLSKWFGRTSKSLKAHRRHSAKLHTILYVVLSCTFLLIPAGFTAEVESNINSNSQASVRSPTKASMNIKVEPRNENENFVLPDNLLENDGSKEPKGKTGFIDAFTASVCVILFTELGDKTFFIAAIMAMRHPRLIIFAGAISALALMTILSVVFGMAATIIPKIYTYYISTALFAIFGLKMIYEGYFMKNTDTQDELEEVQSDLRKREDETLIMGSLTGTYVKFHLERDVTAVLVQDPESGVVRKNVKKGAAYLTTRVLVQAFTMTFLAEWGDRSQLATIILAASKDVYGVITGGVVGHSICTGLAVVGGRMVAAKISLRTVTIVGGVVFLGFALYALVARPDDI</sequence>
<dbReference type="PANTHER" id="PTHR12608">
    <property type="entry name" value="TRANSMEMBRANE PROTEIN HTP-1 RELATED"/>
    <property type="match status" value="1"/>
</dbReference>
<dbReference type="PROSITE" id="PS01214">
    <property type="entry name" value="UPF0016"/>
    <property type="match status" value="1"/>
</dbReference>
<evidence type="ECO:0000256" key="2">
    <source>
        <dbReference type="ARBA" id="ARBA00009190"/>
    </source>
</evidence>
<dbReference type="EnsemblMetazoa" id="GPAI018053-RA">
    <property type="protein sequence ID" value="GPAI018053-PA"/>
    <property type="gene ID" value="GPAI018053"/>
</dbReference>
<name>A0A1A9ZL43_GLOPL</name>
<comment type="subcellular location">
    <subcellularLocation>
        <location evidence="1 6">Membrane</location>
        <topology evidence="1 6">Multi-pass membrane protein</topology>
    </subcellularLocation>
</comment>
<keyword evidence="4 6" id="KW-1133">Transmembrane helix</keyword>
<dbReference type="Proteomes" id="UP000092445">
    <property type="component" value="Unassembled WGS sequence"/>
</dbReference>
<protein>
    <recommendedName>
        <fullName evidence="6">GDT1 family protein</fullName>
    </recommendedName>
</protein>
<evidence type="ECO:0000256" key="1">
    <source>
        <dbReference type="ARBA" id="ARBA00004141"/>
    </source>
</evidence>
<comment type="similarity">
    <text evidence="2 6">Belongs to the GDT1 family.</text>
</comment>
<evidence type="ECO:0000313" key="8">
    <source>
        <dbReference type="Proteomes" id="UP000092445"/>
    </source>
</evidence>
<dbReference type="InterPro" id="IPR049555">
    <property type="entry name" value="GDT1-like_CS"/>
</dbReference>
<dbReference type="Pfam" id="PF01169">
    <property type="entry name" value="GDT1"/>
    <property type="match status" value="2"/>
</dbReference>
<dbReference type="GO" id="GO:0016020">
    <property type="term" value="C:membrane"/>
    <property type="evidence" value="ECO:0007669"/>
    <property type="project" value="UniProtKB-SubCell"/>
</dbReference>
<dbReference type="GO" id="GO:0032468">
    <property type="term" value="P:Golgi calcium ion homeostasis"/>
    <property type="evidence" value="ECO:0007669"/>
    <property type="project" value="TreeGrafter"/>
</dbReference>
<feature type="transmembrane region" description="Helical" evidence="6">
    <location>
        <begin position="251"/>
        <end position="269"/>
    </location>
</feature>
<dbReference type="GO" id="GO:0032472">
    <property type="term" value="P:Golgi calcium ion transport"/>
    <property type="evidence" value="ECO:0007669"/>
    <property type="project" value="TreeGrafter"/>
</dbReference>
<dbReference type="InterPro" id="IPR001727">
    <property type="entry name" value="GDT1-like"/>
</dbReference>
<evidence type="ECO:0000313" key="7">
    <source>
        <dbReference type="EnsemblMetazoa" id="GPAI018053-PA"/>
    </source>
</evidence>
<feature type="transmembrane region" description="Helical" evidence="6">
    <location>
        <begin position="21"/>
        <end position="43"/>
    </location>
</feature>
<dbReference type="PROSITE" id="PS51257">
    <property type="entry name" value="PROKAR_LIPOPROTEIN"/>
    <property type="match status" value="1"/>
</dbReference>
<dbReference type="PANTHER" id="PTHR12608:SF1">
    <property type="entry name" value="TRANSMEMBRANE PROTEIN 165"/>
    <property type="match status" value="1"/>
</dbReference>